<proteinExistence type="predicted"/>
<protein>
    <recommendedName>
        <fullName evidence="3">Iron only nitrogenase protein AnfO</fullName>
    </recommendedName>
</protein>
<dbReference type="InterPro" id="IPR014287">
    <property type="entry name" value="Nase_Fe-Fe_AnfO"/>
</dbReference>
<keyword evidence="2" id="KW-1185">Reference proteome</keyword>
<accession>A0ABX5QA79</accession>
<gene>
    <name evidence="1" type="ORF">C0674_13330</name>
</gene>
<evidence type="ECO:0000313" key="1">
    <source>
        <dbReference type="EMBL" id="QAA23501.1"/>
    </source>
</evidence>
<dbReference type="RefSeq" id="WP_028976560.1">
    <property type="nucleotide sequence ID" value="NZ_CP025688.1"/>
</dbReference>
<dbReference type="EMBL" id="CP025688">
    <property type="protein sequence ID" value="QAA23501.1"/>
    <property type="molecule type" value="Genomic_DNA"/>
</dbReference>
<evidence type="ECO:0000313" key="2">
    <source>
        <dbReference type="Proteomes" id="UP000285882"/>
    </source>
</evidence>
<dbReference type="Proteomes" id="UP000285882">
    <property type="component" value="Chromosome"/>
</dbReference>
<organism evidence="1 2">
    <name type="scientific">Sporolactobacillus terrae</name>
    <dbReference type="NCBI Taxonomy" id="269673"/>
    <lineage>
        <taxon>Bacteria</taxon>
        <taxon>Bacillati</taxon>
        <taxon>Bacillota</taxon>
        <taxon>Bacilli</taxon>
        <taxon>Bacillales</taxon>
        <taxon>Sporolactobacillaceae</taxon>
        <taxon>Sporolactobacillus</taxon>
    </lineage>
</organism>
<evidence type="ECO:0008006" key="3">
    <source>
        <dbReference type="Google" id="ProtNLM"/>
    </source>
</evidence>
<sequence length="205" mass="23970">MAKLVVFSSENGLCPFKMADQLIVYEKIEKRWVINRKIKMNNQQPRSIRAQRKYVEELLPLIYDCKILVGKEISGIPYVVFDKAGFHVFQVNQLSDEQFEAIIREIHSIESDNAVKKEILKKAVPVPTENKDVYFLDLIKLQKRFPEVTSKQALKPFISQTPFLELHLYCKHTPPWIERDGRYIVESKPAKSDQYIVIKAKPNHK</sequence>
<dbReference type="Pfam" id="PF09582">
    <property type="entry name" value="AnfO_nitrog"/>
    <property type="match status" value="1"/>
</dbReference>
<reference evidence="1 2" key="1">
    <citation type="submission" date="2018-01" db="EMBL/GenBank/DDBJ databases">
        <title>Complete genome sequencing of Sporolactobacillus terrae DLG3.</title>
        <authorList>
            <person name="Nam Y.-D."/>
            <person name="Kang J."/>
            <person name="Chung W.-H."/>
        </authorList>
    </citation>
    <scope>NUCLEOTIDE SEQUENCE [LARGE SCALE GENOMIC DNA]</scope>
    <source>
        <strain evidence="1 2">DLG3</strain>
    </source>
</reference>
<name>A0ABX5QA79_9BACL</name>